<evidence type="ECO:0000256" key="1">
    <source>
        <dbReference type="SAM" id="Phobius"/>
    </source>
</evidence>
<evidence type="ECO:0000313" key="2">
    <source>
        <dbReference type="EMBL" id="KAJ5352218.1"/>
    </source>
</evidence>
<evidence type="ECO:0000313" key="3">
    <source>
        <dbReference type="Proteomes" id="UP001147695"/>
    </source>
</evidence>
<keyword evidence="1" id="KW-0812">Transmembrane</keyword>
<keyword evidence="1" id="KW-1133">Transmembrane helix</keyword>
<comment type="caution">
    <text evidence="2">The sequence shown here is derived from an EMBL/GenBank/DDBJ whole genome shotgun (WGS) entry which is preliminary data.</text>
</comment>
<dbReference type="AlphaFoldDB" id="A0A9W9R1W7"/>
<organism evidence="2 3">
    <name type="scientific">Penicillium brevicompactum</name>
    <dbReference type="NCBI Taxonomy" id="5074"/>
    <lineage>
        <taxon>Eukaryota</taxon>
        <taxon>Fungi</taxon>
        <taxon>Dikarya</taxon>
        <taxon>Ascomycota</taxon>
        <taxon>Pezizomycotina</taxon>
        <taxon>Eurotiomycetes</taxon>
        <taxon>Eurotiomycetidae</taxon>
        <taxon>Eurotiales</taxon>
        <taxon>Aspergillaceae</taxon>
        <taxon>Penicillium</taxon>
    </lineage>
</organism>
<dbReference type="Proteomes" id="UP001147695">
    <property type="component" value="Unassembled WGS sequence"/>
</dbReference>
<accession>A0A9W9R1W7</accession>
<dbReference type="EMBL" id="JAPZBQ010000001">
    <property type="protein sequence ID" value="KAJ5352218.1"/>
    <property type="molecule type" value="Genomic_DNA"/>
</dbReference>
<protein>
    <submittedName>
        <fullName evidence="2">Uncharacterized protein</fullName>
    </submittedName>
</protein>
<proteinExistence type="predicted"/>
<reference evidence="2" key="1">
    <citation type="submission" date="2022-12" db="EMBL/GenBank/DDBJ databases">
        <authorList>
            <person name="Petersen C."/>
        </authorList>
    </citation>
    <scope>NUCLEOTIDE SEQUENCE</scope>
    <source>
        <strain evidence="2">IBT 35673</strain>
    </source>
</reference>
<keyword evidence="1" id="KW-0472">Membrane</keyword>
<sequence>MTVPWATERRLHADWPQEEWLMSPESARSPIGAIGVLAFRSLARPPGNADLLVFDDSCWLLVVLVILVILLCSPD</sequence>
<name>A0A9W9R1W7_PENBR</name>
<feature type="transmembrane region" description="Helical" evidence="1">
    <location>
        <begin position="51"/>
        <end position="72"/>
    </location>
</feature>
<gene>
    <name evidence="2" type="ORF">N7452_001192</name>
</gene>
<reference evidence="2" key="2">
    <citation type="journal article" date="2023" name="IMA Fungus">
        <title>Comparative genomic study of the Penicillium genus elucidates a diverse pangenome and 15 lateral gene transfer events.</title>
        <authorList>
            <person name="Petersen C."/>
            <person name="Sorensen T."/>
            <person name="Nielsen M.R."/>
            <person name="Sondergaard T.E."/>
            <person name="Sorensen J.L."/>
            <person name="Fitzpatrick D.A."/>
            <person name="Frisvad J.C."/>
            <person name="Nielsen K.L."/>
        </authorList>
    </citation>
    <scope>NUCLEOTIDE SEQUENCE</scope>
    <source>
        <strain evidence="2">IBT 35673</strain>
    </source>
</reference>